<evidence type="ECO:0000313" key="1">
    <source>
        <dbReference type="EMBL" id="VDK71806.1"/>
    </source>
</evidence>
<evidence type="ECO:0000313" key="2">
    <source>
        <dbReference type="Proteomes" id="UP000271889"/>
    </source>
</evidence>
<proteinExistence type="predicted"/>
<keyword evidence="2" id="KW-1185">Reference proteome</keyword>
<dbReference type="EMBL" id="UYRV01022554">
    <property type="protein sequence ID" value="VDK71806.1"/>
    <property type="molecule type" value="Genomic_DNA"/>
</dbReference>
<dbReference type="Proteomes" id="UP000271889">
    <property type="component" value="Unassembled WGS sequence"/>
</dbReference>
<dbReference type="AlphaFoldDB" id="A0A3P6SBD0"/>
<gene>
    <name evidence="1" type="ORF">CGOC_LOCUS6764</name>
</gene>
<protein>
    <submittedName>
        <fullName evidence="1">Uncharacterized protein</fullName>
    </submittedName>
</protein>
<dbReference type="OrthoDB" id="5832776at2759"/>
<organism evidence="1 2">
    <name type="scientific">Cylicostephanus goldi</name>
    <name type="common">Nematode worm</name>
    <dbReference type="NCBI Taxonomy" id="71465"/>
    <lineage>
        <taxon>Eukaryota</taxon>
        <taxon>Metazoa</taxon>
        <taxon>Ecdysozoa</taxon>
        <taxon>Nematoda</taxon>
        <taxon>Chromadorea</taxon>
        <taxon>Rhabditida</taxon>
        <taxon>Rhabditina</taxon>
        <taxon>Rhabditomorpha</taxon>
        <taxon>Strongyloidea</taxon>
        <taxon>Strongylidae</taxon>
        <taxon>Cylicostephanus</taxon>
    </lineage>
</organism>
<name>A0A3P6SBD0_CYLGO</name>
<reference evidence="1 2" key="1">
    <citation type="submission" date="2018-11" db="EMBL/GenBank/DDBJ databases">
        <authorList>
            <consortium name="Pathogen Informatics"/>
        </authorList>
    </citation>
    <scope>NUCLEOTIDE SEQUENCE [LARGE SCALE GENOMIC DNA]</scope>
</reference>
<sequence>MSKGSAFDIALAWNDFNVRASTKVHLNLDIKLTKHLRIYNLLTPLVEKAVSFLAKVAVPTKVEQFIQKELNPRLQRVKQLIKYNDFFNITDFDDKWAVQLNVQKEHLRVILKPKR</sequence>
<accession>A0A3P6SBD0</accession>